<evidence type="ECO:0000313" key="9">
    <source>
        <dbReference type="Proteomes" id="UP000092971"/>
    </source>
</evidence>
<evidence type="ECO:0000256" key="2">
    <source>
        <dbReference type="ARBA" id="ARBA00022741"/>
    </source>
</evidence>
<dbReference type="InterPro" id="IPR023179">
    <property type="entry name" value="GTP-bd_ortho_bundle_sf"/>
</dbReference>
<keyword evidence="2 4" id="KW-0547">Nucleotide-binding</keyword>
<dbReference type="InterPro" id="IPR016478">
    <property type="entry name" value="GTPase_MTG1"/>
</dbReference>
<protein>
    <recommendedName>
        <fullName evidence="1 4">Ribosome biogenesis GTPase A</fullName>
    </recommendedName>
</protein>
<dbReference type="Proteomes" id="UP000092971">
    <property type="component" value="Chromosome"/>
</dbReference>
<dbReference type="Gene3D" id="3.40.50.300">
    <property type="entry name" value="P-loop containing nucleotide triphosphate hydrolases"/>
    <property type="match status" value="1"/>
</dbReference>
<feature type="binding site" evidence="5">
    <location>
        <begin position="58"/>
        <end position="61"/>
    </location>
    <ligand>
        <name>GTP</name>
        <dbReference type="ChEBI" id="CHEBI:37565"/>
    </ligand>
</feature>
<dbReference type="GO" id="GO:0003924">
    <property type="term" value="F:GTPase activity"/>
    <property type="evidence" value="ECO:0007669"/>
    <property type="project" value="TreeGrafter"/>
</dbReference>
<dbReference type="InterPro" id="IPR019991">
    <property type="entry name" value="GTP-bd_ribosome_bgen"/>
</dbReference>
<dbReference type="AlphaFoldDB" id="A0A1B1YH16"/>
<dbReference type="FunFam" id="3.40.50.300:FF:000590">
    <property type="entry name" value="Ribosome biogenesis GTPase A"/>
    <property type="match status" value="1"/>
</dbReference>
<name>A0A1B1YH16_THEST</name>
<dbReference type="PANTHER" id="PTHR45782:SF4">
    <property type="entry name" value="MITOCHONDRIAL RIBOSOME-ASSOCIATED GTPASE 1"/>
    <property type="match status" value="1"/>
</dbReference>
<keyword evidence="4" id="KW-0963">Cytoplasm</keyword>
<reference evidence="8 9" key="1">
    <citation type="submission" date="2016-02" db="EMBL/GenBank/DDBJ databases">
        <title>Comparison of Clostridium stercorarium subspecies using comparative genomics and transcriptomics.</title>
        <authorList>
            <person name="Schellenberg J."/>
            <person name="Thallinger G."/>
            <person name="Levin D.B."/>
            <person name="Zhang X."/>
            <person name="Alvare G."/>
            <person name="Fristensky B."/>
            <person name="Sparling R."/>
        </authorList>
    </citation>
    <scope>NUCLEOTIDE SEQUENCE [LARGE SCALE GENOMIC DNA]</scope>
    <source>
        <strain evidence="8 9">DSM 2910</strain>
    </source>
</reference>
<dbReference type="NCBIfam" id="TIGR03596">
    <property type="entry name" value="GTPase_YlqF"/>
    <property type="match status" value="1"/>
</dbReference>
<proteinExistence type="inferred from homology"/>
<dbReference type="SUPFAM" id="SSF52540">
    <property type="entry name" value="P-loop containing nucleoside triphosphate hydrolases"/>
    <property type="match status" value="1"/>
</dbReference>
<dbReference type="RefSeq" id="WP_015359724.1">
    <property type="nucleotide sequence ID" value="NZ_CP014672.1"/>
</dbReference>
<evidence type="ECO:0000256" key="4">
    <source>
        <dbReference type="PIRNR" id="PIRNR006230"/>
    </source>
</evidence>
<dbReference type="GO" id="GO:0005525">
    <property type="term" value="F:GTP binding"/>
    <property type="evidence" value="ECO:0007669"/>
    <property type="project" value="UniProtKB-KW"/>
</dbReference>
<evidence type="ECO:0000256" key="3">
    <source>
        <dbReference type="ARBA" id="ARBA00023134"/>
    </source>
</evidence>
<dbReference type="GO" id="GO:0006412">
    <property type="term" value="P:translation"/>
    <property type="evidence" value="ECO:0007669"/>
    <property type="project" value="TreeGrafter"/>
</dbReference>
<keyword evidence="3 4" id="KW-0342">GTP-binding</keyword>
<evidence type="ECO:0000313" key="8">
    <source>
        <dbReference type="EMBL" id="ANX00049.1"/>
    </source>
</evidence>
<dbReference type="CDD" id="cd01856">
    <property type="entry name" value="YlqF"/>
    <property type="match status" value="1"/>
</dbReference>
<feature type="region of interest" description="Disordered" evidence="6">
    <location>
        <begin position="279"/>
        <end position="301"/>
    </location>
</feature>
<evidence type="ECO:0000256" key="1">
    <source>
        <dbReference type="ARBA" id="ARBA00014898"/>
    </source>
</evidence>
<dbReference type="InterPro" id="IPR030378">
    <property type="entry name" value="G_CP_dom"/>
</dbReference>
<feature type="binding site" evidence="5">
    <location>
        <position position="174"/>
    </location>
    <ligand>
        <name>GTP</name>
        <dbReference type="ChEBI" id="CHEBI:37565"/>
    </ligand>
</feature>
<evidence type="ECO:0000256" key="6">
    <source>
        <dbReference type="SAM" id="MobiDB-lite"/>
    </source>
</evidence>
<sequence>MNIQWFPGHMAKTRRMLAENLKLIDVVIELLDARIPRSSQNPEIDKLTKNKPRVIALNKSDLADPRKTERWVEYFNQNGIDTVCINALTGEGIPALVVQLKKMMEPKLRKVAEKGRIQRPIRTMIVGIPNVGKSALINKIAGKAAAATGDRPGVTRNKQWVRINPEIQLLDTPGILWPKFDDPKTGLYLAFTGAIRDEILDITTLASNLLELLAKMYPTELKNRYKFDTLEGKAGHVLLEEAGRKRGCLVSGGEVDYYRISNIILDEFRGAKIGRITLETPDERSENDGQKNDTGRNKAEG</sequence>
<dbReference type="PANTHER" id="PTHR45782">
    <property type="entry name" value="MITOCHONDRIAL RIBOSOME-ASSOCIATED GTPASE 1"/>
    <property type="match status" value="1"/>
</dbReference>
<dbReference type="OrthoDB" id="9779790at2"/>
<dbReference type="InterPro" id="IPR006073">
    <property type="entry name" value="GTP-bd"/>
</dbReference>
<organism evidence="8 9">
    <name type="scientific">Thermoclostridium stercorarium subsp. thermolacticum DSM 2910</name>
    <dbReference type="NCBI Taxonomy" id="1121336"/>
    <lineage>
        <taxon>Bacteria</taxon>
        <taxon>Bacillati</taxon>
        <taxon>Bacillota</taxon>
        <taxon>Clostridia</taxon>
        <taxon>Eubacteriales</taxon>
        <taxon>Oscillospiraceae</taxon>
        <taxon>Thermoclostridium</taxon>
    </lineage>
</organism>
<feature type="compositionally biased region" description="Basic and acidic residues" evidence="6">
    <location>
        <begin position="281"/>
        <end position="301"/>
    </location>
</feature>
<dbReference type="EMBL" id="CP014672">
    <property type="protein sequence ID" value="ANX00049.1"/>
    <property type="molecule type" value="Genomic_DNA"/>
</dbReference>
<dbReference type="PIRSF" id="PIRSF006230">
    <property type="entry name" value="MG442"/>
    <property type="match status" value="1"/>
</dbReference>
<dbReference type="GO" id="GO:0005737">
    <property type="term" value="C:cytoplasm"/>
    <property type="evidence" value="ECO:0007669"/>
    <property type="project" value="UniProtKB-SubCell"/>
</dbReference>
<evidence type="ECO:0000259" key="7">
    <source>
        <dbReference type="PROSITE" id="PS51721"/>
    </source>
</evidence>
<feature type="domain" description="CP-type G" evidence="7">
    <location>
        <begin position="10"/>
        <end position="178"/>
    </location>
</feature>
<dbReference type="Gene3D" id="1.10.1580.10">
    <property type="match status" value="1"/>
</dbReference>
<comment type="function">
    <text evidence="4">Required for a late step of 50S ribosomal subunit assembly. Has GTPase activity.</text>
</comment>
<gene>
    <name evidence="8" type="ORF">CSTERTH_09990</name>
</gene>
<dbReference type="PROSITE" id="PS51721">
    <property type="entry name" value="G_CP"/>
    <property type="match status" value="1"/>
</dbReference>
<dbReference type="Pfam" id="PF01926">
    <property type="entry name" value="MMR_HSR1"/>
    <property type="match status" value="1"/>
</dbReference>
<accession>A0A1B1YH16</accession>
<comment type="similarity">
    <text evidence="4">Belongs to the TRAFAC class YlqF/YawG GTPase family. MTG1 subfamily.</text>
</comment>
<comment type="subcellular location">
    <subcellularLocation>
        <location evidence="4">Cytoplasm</location>
    </subcellularLocation>
</comment>
<dbReference type="InterPro" id="IPR027417">
    <property type="entry name" value="P-loop_NTPase"/>
</dbReference>
<evidence type="ECO:0000256" key="5">
    <source>
        <dbReference type="PIRSR" id="PIRSR006230-1"/>
    </source>
</evidence>